<comment type="similarity">
    <text evidence="3">Belongs to the nectin family.</text>
</comment>
<dbReference type="Gene3D" id="2.60.40.10">
    <property type="entry name" value="Immunoglobulins"/>
    <property type="match status" value="2"/>
</dbReference>
<keyword evidence="11" id="KW-0472">Membrane</keyword>
<evidence type="ECO:0000256" key="7">
    <source>
        <dbReference type="ARBA" id="ARBA00022737"/>
    </source>
</evidence>
<dbReference type="InterPro" id="IPR036179">
    <property type="entry name" value="Ig-like_dom_sf"/>
</dbReference>
<reference evidence="18" key="1">
    <citation type="submission" date="2025-08" db="UniProtKB">
        <authorList>
            <consortium name="Ensembl"/>
        </authorList>
    </citation>
    <scope>IDENTIFICATION</scope>
</reference>
<evidence type="ECO:0000256" key="10">
    <source>
        <dbReference type="ARBA" id="ARBA00022989"/>
    </source>
</evidence>
<evidence type="ECO:0000256" key="4">
    <source>
        <dbReference type="ARBA" id="ARBA00022475"/>
    </source>
</evidence>
<keyword evidence="5" id="KW-0812">Transmembrane</keyword>
<keyword evidence="13" id="KW-0325">Glycoprotein</keyword>
<evidence type="ECO:0000259" key="17">
    <source>
        <dbReference type="PROSITE" id="PS50835"/>
    </source>
</evidence>
<dbReference type="GO" id="GO:0007155">
    <property type="term" value="P:cell adhesion"/>
    <property type="evidence" value="ECO:0007669"/>
    <property type="project" value="UniProtKB-KW"/>
</dbReference>
<dbReference type="PANTHER" id="PTHR47011:SF1">
    <property type="entry name" value="CD226 ANTIGEN"/>
    <property type="match status" value="1"/>
</dbReference>
<evidence type="ECO:0000256" key="1">
    <source>
        <dbReference type="ARBA" id="ARBA00004251"/>
    </source>
</evidence>
<keyword evidence="4" id="KW-1003">Cell membrane</keyword>
<dbReference type="PANTHER" id="PTHR47011">
    <property type="entry name" value="CD226 ANTIGEN"/>
    <property type="match status" value="1"/>
</dbReference>
<keyword evidence="7" id="KW-0677">Repeat</keyword>
<evidence type="ECO:0000313" key="19">
    <source>
        <dbReference type="Proteomes" id="UP000261340"/>
    </source>
</evidence>
<evidence type="ECO:0000256" key="16">
    <source>
        <dbReference type="SAM" id="SignalP"/>
    </source>
</evidence>
<evidence type="ECO:0000256" key="13">
    <source>
        <dbReference type="ARBA" id="ARBA00023180"/>
    </source>
</evidence>
<proteinExistence type="inferred from homology"/>
<evidence type="ECO:0000256" key="3">
    <source>
        <dbReference type="ARBA" id="ARBA00007810"/>
    </source>
</evidence>
<comment type="function">
    <text evidence="14">Cell adhesion molecule that promotes cell-cell contacts and plays important roles in the development of the nervous system. Acts by forming homophilic or heterophilic trans-dimers.</text>
</comment>
<evidence type="ECO:0000256" key="12">
    <source>
        <dbReference type="ARBA" id="ARBA00023157"/>
    </source>
</evidence>
<dbReference type="InterPro" id="IPR013106">
    <property type="entry name" value="Ig_V-set"/>
</dbReference>
<dbReference type="Proteomes" id="UP000261340">
    <property type="component" value="Unplaced"/>
</dbReference>
<dbReference type="GO" id="GO:0002729">
    <property type="term" value="P:positive regulation of natural killer cell cytokine production"/>
    <property type="evidence" value="ECO:0007669"/>
    <property type="project" value="InterPro"/>
</dbReference>
<comment type="subcellular location">
    <subcellularLocation>
        <location evidence="2">Cell junction</location>
        <location evidence="2">Adherens junction</location>
    </subcellularLocation>
    <subcellularLocation>
        <location evidence="1">Cell membrane</location>
        <topology evidence="1">Single-pass type I membrane protein</topology>
    </subcellularLocation>
</comment>
<dbReference type="PROSITE" id="PS50835">
    <property type="entry name" value="IG_LIKE"/>
    <property type="match status" value="1"/>
</dbReference>
<protein>
    <submittedName>
        <fullName evidence="18">CD226 molecule</fullName>
    </submittedName>
</protein>
<evidence type="ECO:0000256" key="9">
    <source>
        <dbReference type="ARBA" id="ARBA00022949"/>
    </source>
</evidence>
<keyword evidence="10" id="KW-1133">Transmembrane helix</keyword>
<comment type="subunit">
    <text evidence="15">Cis- and trans-homodimer. Can form trans-heterodimers.</text>
</comment>
<keyword evidence="6 16" id="KW-0732">Signal</keyword>
<organism evidence="18 19">
    <name type="scientific">Amphilophus citrinellus</name>
    <name type="common">Midas cichlid</name>
    <name type="synonym">Cichlasoma citrinellum</name>
    <dbReference type="NCBI Taxonomy" id="61819"/>
    <lineage>
        <taxon>Eukaryota</taxon>
        <taxon>Metazoa</taxon>
        <taxon>Chordata</taxon>
        <taxon>Craniata</taxon>
        <taxon>Vertebrata</taxon>
        <taxon>Euteleostomi</taxon>
        <taxon>Actinopterygii</taxon>
        <taxon>Neopterygii</taxon>
        <taxon>Teleostei</taxon>
        <taxon>Neoteleostei</taxon>
        <taxon>Acanthomorphata</taxon>
        <taxon>Ovalentaria</taxon>
        <taxon>Cichlomorphae</taxon>
        <taxon>Cichliformes</taxon>
        <taxon>Cichlidae</taxon>
        <taxon>New World cichlids</taxon>
        <taxon>Cichlasomatinae</taxon>
        <taxon>Heroini</taxon>
        <taxon>Amphilophus</taxon>
    </lineage>
</organism>
<dbReference type="STRING" id="61819.ENSACIP00000001309"/>
<feature type="domain" description="Ig-like" evidence="17">
    <location>
        <begin position="28"/>
        <end position="134"/>
    </location>
</feature>
<dbReference type="SUPFAM" id="SSF48726">
    <property type="entry name" value="Immunoglobulin"/>
    <property type="match status" value="2"/>
</dbReference>
<evidence type="ECO:0000256" key="8">
    <source>
        <dbReference type="ARBA" id="ARBA00022889"/>
    </source>
</evidence>
<name>A0A3Q0QQ43_AMPCI</name>
<dbReference type="InterPro" id="IPR013783">
    <property type="entry name" value="Ig-like_fold"/>
</dbReference>
<keyword evidence="19" id="KW-1185">Reference proteome</keyword>
<feature type="chain" id="PRO_5018624937" evidence="16">
    <location>
        <begin position="20"/>
        <end position="305"/>
    </location>
</feature>
<keyword evidence="12" id="KW-1015">Disulfide bond</keyword>
<evidence type="ECO:0000256" key="5">
    <source>
        <dbReference type="ARBA" id="ARBA00022692"/>
    </source>
</evidence>
<accession>A0A3Q0QQ43</accession>
<dbReference type="InterPro" id="IPR007110">
    <property type="entry name" value="Ig-like_dom"/>
</dbReference>
<dbReference type="Ensembl" id="ENSACIT00000001367.1">
    <property type="protein sequence ID" value="ENSACIP00000001309.1"/>
    <property type="gene ID" value="ENSACIG00000001090.1"/>
</dbReference>
<dbReference type="Pfam" id="PF07686">
    <property type="entry name" value="V-set"/>
    <property type="match status" value="2"/>
</dbReference>
<dbReference type="GO" id="GO:0005912">
    <property type="term" value="C:adherens junction"/>
    <property type="evidence" value="ECO:0007669"/>
    <property type="project" value="UniProtKB-SubCell"/>
</dbReference>
<dbReference type="OMA" id="RATNNYR"/>
<dbReference type="AlphaFoldDB" id="A0A3Q0QQ43"/>
<evidence type="ECO:0000256" key="14">
    <source>
        <dbReference type="ARBA" id="ARBA00058274"/>
    </source>
</evidence>
<evidence type="ECO:0000256" key="11">
    <source>
        <dbReference type="ARBA" id="ARBA00023136"/>
    </source>
</evidence>
<dbReference type="SMART" id="SM00409">
    <property type="entry name" value="IG"/>
    <property type="match status" value="2"/>
</dbReference>
<dbReference type="InterPro" id="IPR003599">
    <property type="entry name" value="Ig_sub"/>
</dbReference>
<feature type="signal peptide" evidence="16">
    <location>
        <begin position="1"/>
        <end position="19"/>
    </location>
</feature>
<dbReference type="GO" id="GO:0009897">
    <property type="term" value="C:external side of plasma membrane"/>
    <property type="evidence" value="ECO:0007669"/>
    <property type="project" value="TreeGrafter"/>
</dbReference>
<evidence type="ECO:0000256" key="6">
    <source>
        <dbReference type="ARBA" id="ARBA00022729"/>
    </source>
</evidence>
<evidence type="ECO:0000256" key="15">
    <source>
        <dbReference type="ARBA" id="ARBA00062858"/>
    </source>
</evidence>
<dbReference type="FunFam" id="2.60.40.10:FF:000304">
    <property type="entry name" value="Nectin cell adhesion molecule 1"/>
    <property type="match status" value="1"/>
</dbReference>
<keyword evidence="8" id="KW-0130">Cell adhesion</keyword>
<keyword evidence="9" id="KW-0965">Cell junction</keyword>
<dbReference type="GO" id="GO:0050839">
    <property type="term" value="F:cell adhesion molecule binding"/>
    <property type="evidence" value="ECO:0007669"/>
    <property type="project" value="TreeGrafter"/>
</dbReference>
<reference evidence="18" key="2">
    <citation type="submission" date="2025-09" db="UniProtKB">
        <authorList>
            <consortium name="Ensembl"/>
        </authorList>
    </citation>
    <scope>IDENTIFICATION</scope>
</reference>
<evidence type="ECO:0000256" key="2">
    <source>
        <dbReference type="ARBA" id="ARBA00004536"/>
    </source>
</evidence>
<evidence type="ECO:0000313" key="18">
    <source>
        <dbReference type="Ensembl" id="ENSACIP00000001309.1"/>
    </source>
</evidence>
<dbReference type="GeneTree" id="ENSGT00500000044993"/>
<dbReference type="GO" id="GO:0002891">
    <property type="term" value="P:positive regulation of immunoglobulin mediated immune response"/>
    <property type="evidence" value="ECO:0007669"/>
    <property type="project" value="TreeGrafter"/>
</dbReference>
<sequence length="305" mass="34548">MRVRKSFFFFLIWYNFVMLTEIKKSLCPVAVQQRVIATVRLEEGMVLDCLCPWDGNLSMVSWTKLSEKNPVAVFHPEFGVALSHRFQGRVDFLRTTPMDGSISIRNVTHQDIGLYYCSVQTFPQGPWTKHIQLSSIILTSPVIAEQNSNLTIECNHQHNGTVNQVVLEKMLHGQPWRIIGVCKKTEGGLVGEDYSDRGRISCADSLDMSLQLTQVTQEDDGFYRCTFNTDAGQQTTTVQLTTVAPGTSQRNKRKEYRVKLHPSQGQVGIASFILSTLLFTLDTFKVLPYLLIRLALNYKAITLYS</sequence>
<dbReference type="InterPro" id="IPR042842">
    <property type="entry name" value="CD226"/>
</dbReference>